<dbReference type="Proteomes" id="UP000001593">
    <property type="component" value="Unassembled WGS sequence"/>
</dbReference>
<organism evidence="3 4">
    <name type="scientific">Nematostella vectensis</name>
    <name type="common">Starlet sea anemone</name>
    <dbReference type="NCBI Taxonomy" id="45351"/>
    <lineage>
        <taxon>Eukaryota</taxon>
        <taxon>Metazoa</taxon>
        <taxon>Cnidaria</taxon>
        <taxon>Anthozoa</taxon>
        <taxon>Hexacorallia</taxon>
        <taxon>Actiniaria</taxon>
        <taxon>Edwardsiidae</taxon>
        <taxon>Nematostella</taxon>
    </lineage>
</organism>
<dbReference type="PROSITE" id="PS50848">
    <property type="entry name" value="START"/>
    <property type="match status" value="1"/>
</dbReference>
<dbReference type="InParanoid" id="A7RUB3"/>
<dbReference type="Gene3D" id="3.30.530.20">
    <property type="match status" value="1"/>
</dbReference>
<dbReference type="EMBL" id="DS469539">
    <property type="protein sequence ID" value="EDO44988.1"/>
    <property type="molecule type" value="Genomic_DNA"/>
</dbReference>
<gene>
    <name evidence="3" type="ORF">NEMVEDRAFT_v1g240754</name>
</gene>
<dbReference type="PANTHER" id="PTHR19308">
    <property type="entry name" value="PHOSPHATIDYLCHOLINE TRANSFER PROTEIN"/>
    <property type="match status" value="1"/>
</dbReference>
<dbReference type="GO" id="GO:0005737">
    <property type="term" value="C:cytoplasm"/>
    <property type="evidence" value="ECO:0007669"/>
    <property type="project" value="UniProtKB-ARBA"/>
</dbReference>
<accession>A7RUB3</accession>
<dbReference type="AlphaFoldDB" id="A7RUB3"/>
<dbReference type="HOGENOM" id="CLU_1020475_0_0_1"/>
<keyword evidence="4" id="KW-1185">Reference proteome</keyword>
<dbReference type="InterPro" id="IPR002913">
    <property type="entry name" value="START_lipid-bd_dom"/>
</dbReference>
<dbReference type="SUPFAM" id="SSF55961">
    <property type="entry name" value="Bet v1-like"/>
    <property type="match status" value="1"/>
</dbReference>
<evidence type="ECO:0000259" key="2">
    <source>
        <dbReference type="PROSITE" id="PS50848"/>
    </source>
</evidence>
<proteinExistence type="predicted"/>
<dbReference type="GO" id="GO:0008289">
    <property type="term" value="F:lipid binding"/>
    <property type="evidence" value="ECO:0007669"/>
    <property type="project" value="InterPro"/>
</dbReference>
<dbReference type="PANTHER" id="PTHR19308:SF14">
    <property type="entry name" value="START DOMAIN-CONTAINING PROTEIN"/>
    <property type="match status" value="1"/>
</dbReference>
<dbReference type="OrthoDB" id="5403181at2759"/>
<dbReference type="CDD" id="cd00177">
    <property type="entry name" value="START"/>
    <property type="match status" value="1"/>
</dbReference>
<dbReference type="Pfam" id="PF01852">
    <property type="entry name" value="START"/>
    <property type="match status" value="1"/>
</dbReference>
<sequence>MTTNTWPLRKSKSCPSVHGTLRHEPQPYVSYNPICSNDFDKLLNLESELPDNWTRKMKNKEAEVSKKKKTDRNEPSIYKANLRVEVPYHKAVKYMTDWRKRKEWDKTFDVMDIIEELKIGNFKVIYLRVKTKELVMANVERKYISPRCHIQAMSSIRHPMVPQVAKKGYVRAEAFMFGTIIRPDTDSPDTASRITIIHQIDAKGKRPLNSRIRDIPHTLRKYHCEHKDDEIEEEDSSLSLEKRRMPSSSSEMSSPDRKPYMYKQSQSVNDIVV</sequence>
<evidence type="ECO:0000313" key="3">
    <source>
        <dbReference type="EMBL" id="EDO44988.1"/>
    </source>
</evidence>
<evidence type="ECO:0000313" key="4">
    <source>
        <dbReference type="Proteomes" id="UP000001593"/>
    </source>
</evidence>
<feature type="compositionally biased region" description="Polar residues" evidence="1">
    <location>
        <begin position="263"/>
        <end position="273"/>
    </location>
</feature>
<dbReference type="InterPro" id="IPR023393">
    <property type="entry name" value="START-like_dom_sf"/>
</dbReference>
<reference evidence="3 4" key="1">
    <citation type="journal article" date="2007" name="Science">
        <title>Sea anemone genome reveals ancestral eumetazoan gene repertoire and genomic organization.</title>
        <authorList>
            <person name="Putnam N.H."/>
            <person name="Srivastava M."/>
            <person name="Hellsten U."/>
            <person name="Dirks B."/>
            <person name="Chapman J."/>
            <person name="Salamov A."/>
            <person name="Terry A."/>
            <person name="Shapiro H."/>
            <person name="Lindquist E."/>
            <person name="Kapitonov V.V."/>
            <person name="Jurka J."/>
            <person name="Genikhovich G."/>
            <person name="Grigoriev I.V."/>
            <person name="Lucas S.M."/>
            <person name="Steele R.E."/>
            <person name="Finnerty J.R."/>
            <person name="Technau U."/>
            <person name="Martindale M.Q."/>
            <person name="Rokhsar D.S."/>
        </authorList>
    </citation>
    <scope>NUCLEOTIDE SEQUENCE [LARGE SCALE GENOMIC DNA]</scope>
    <source>
        <strain evidence="4">CH2 X CH6</strain>
    </source>
</reference>
<feature type="region of interest" description="Disordered" evidence="1">
    <location>
        <begin position="226"/>
        <end position="273"/>
    </location>
</feature>
<dbReference type="OMA" id="HEPQPYV"/>
<dbReference type="InterPro" id="IPR051213">
    <property type="entry name" value="START_lipid_transfer"/>
</dbReference>
<dbReference type="KEGG" id="nve:5517076"/>
<feature type="domain" description="START" evidence="2">
    <location>
        <begin position="1"/>
        <end position="215"/>
    </location>
</feature>
<dbReference type="PhylomeDB" id="A7RUB3"/>
<name>A7RUB3_NEMVE</name>
<evidence type="ECO:0000256" key="1">
    <source>
        <dbReference type="SAM" id="MobiDB-lite"/>
    </source>
</evidence>
<protein>
    <recommendedName>
        <fullName evidence="2">START domain-containing protein</fullName>
    </recommendedName>
</protein>